<proteinExistence type="predicted"/>
<sequence length="333" mass="38237">MKVEKNKIIFSIVLVCILLFIGSYAMLVLGEDEEPTLESNQVPVPELEDDQKQYDSKLDALNDLKEVRQTNAPSIYDERLLDSTGVYDPDLLDKEKMRLVDSIYQQGQIKYSEQSYENINPRYRTTKPTIAKEKDTIDAIEEQETEVEVKERALEHQLFFASHPIENDDLNAKNTDTFIYVRVDGTQTVKNNYRLQMRLLKDAVIYGQQYLRNTPIYGFVSFKPNRAIIDIENIDHRPVKLKAHDQQDGSEGIYIENSFRAEVTNEIVGDMVDDINIAGVPNVSASLNTGVSGFKKIFQRNHRNVKVTITDNYKLILKVSKTKFQGKPIMGNY</sequence>
<dbReference type="RefSeq" id="WP_207036580.1">
    <property type="nucleotide sequence ID" value="NZ_JAFLNL010000015.1"/>
</dbReference>
<evidence type="ECO:0000313" key="4">
    <source>
        <dbReference type="Proteomes" id="UP000664044"/>
    </source>
</evidence>
<keyword evidence="1" id="KW-0175">Coiled coil</keyword>
<name>A0ABS3G9B2_9FLAO</name>
<evidence type="ECO:0000259" key="2">
    <source>
        <dbReference type="Pfam" id="PF12508"/>
    </source>
</evidence>
<feature type="coiled-coil region" evidence="1">
    <location>
        <begin position="130"/>
        <end position="157"/>
    </location>
</feature>
<feature type="domain" description="Conjugative transposon TraM C-terminal" evidence="2">
    <location>
        <begin position="179"/>
        <end position="318"/>
    </location>
</feature>
<reference evidence="3 4" key="1">
    <citation type="submission" date="2021-03" db="EMBL/GenBank/DDBJ databases">
        <title>Muricauda lutimaris sp. nov. and Muricauda ruestringensis sp. nov, two marine members of the Flavobacteriaceae isolated from deep sea sediments of Western Pacific.</title>
        <authorList>
            <person name="Zhao S."/>
            <person name="Liu R."/>
        </authorList>
    </citation>
    <scope>NUCLEOTIDE SEQUENCE [LARGE SCALE GENOMIC DNA]</scope>
    <source>
        <strain evidence="3 4">BC31-1-A7</strain>
    </source>
</reference>
<comment type="caution">
    <text evidence="3">The sequence shown here is derived from an EMBL/GenBank/DDBJ whole genome shotgun (WGS) entry which is preliminary data.</text>
</comment>
<protein>
    <submittedName>
        <fullName evidence="3">Conjugative transposon protein TraM</fullName>
    </submittedName>
</protein>
<dbReference type="EMBL" id="JAFLNL010000015">
    <property type="protein sequence ID" value="MBO0356010.1"/>
    <property type="molecule type" value="Genomic_DNA"/>
</dbReference>
<dbReference type="InterPro" id="IPR055407">
    <property type="entry name" value="TraM_C"/>
</dbReference>
<dbReference type="Proteomes" id="UP000664044">
    <property type="component" value="Unassembled WGS sequence"/>
</dbReference>
<accession>A0ABS3G9B2</accession>
<dbReference type="Pfam" id="PF12508">
    <property type="entry name" value="Transposon_TraM"/>
    <property type="match status" value="1"/>
</dbReference>
<evidence type="ECO:0000256" key="1">
    <source>
        <dbReference type="SAM" id="Coils"/>
    </source>
</evidence>
<organism evidence="3 4">
    <name type="scientific">Flagellimonas aurea</name>
    <dbReference type="NCBI Taxonomy" id="2915619"/>
    <lineage>
        <taxon>Bacteria</taxon>
        <taxon>Pseudomonadati</taxon>
        <taxon>Bacteroidota</taxon>
        <taxon>Flavobacteriia</taxon>
        <taxon>Flavobacteriales</taxon>
        <taxon>Flavobacteriaceae</taxon>
        <taxon>Flagellimonas</taxon>
    </lineage>
</organism>
<gene>
    <name evidence="3" type="primary">traM</name>
    <name evidence="3" type="ORF">J0656_18475</name>
</gene>
<keyword evidence="4" id="KW-1185">Reference proteome</keyword>
<evidence type="ECO:0000313" key="3">
    <source>
        <dbReference type="EMBL" id="MBO0356010.1"/>
    </source>
</evidence>